<dbReference type="EMBL" id="CP002281">
    <property type="protein sequence ID" value="ADO82966.1"/>
    <property type="molecule type" value="Genomic_DNA"/>
</dbReference>
<dbReference type="eggNOG" id="COG0476">
    <property type="taxonomic scope" value="Bacteria"/>
</dbReference>
<evidence type="ECO:0000313" key="2">
    <source>
        <dbReference type="EMBL" id="ADO82966.1"/>
    </source>
</evidence>
<keyword evidence="3" id="KW-1185">Reference proteome</keyword>
<dbReference type="GO" id="GO:0061503">
    <property type="term" value="F:tRNA threonylcarbamoyladenosine dehydratase"/>
    <property type="evidence" value="ECO:0007669"/>
    <property type="project" value="TreeGrafter"/>
</dbReference>
<dbReference type="KEGG" id="ipo:Ilyop_1185"/>
<dbReference type="InterPro" id="IPR045886">
    <property type="entry name" value="ThiF/MoeB/HesA"/>
</dbReference>
<dbReference type="NCBIfam" id="NF006395">
    <property type="entry name" value="PRK08644.1"/>
    <property type="match status" value="1"/>
</dbReference>
<dbReference type="RefSeq" id="WP_013387633.1">
    <property type="nucleotide sequence ID" value="NC_014632.1"/>
</dbReference>
<dbReference type="PANTHER" id="PTHR43267">
    <property type="entry name" value="TRNA THREONYLCARBAMOYLADENOSINE DEHYDRATASE"/>
    <property type="match status" value="1"/>
</dbReference>
<dbReference type="Proteomes" id="UP000006875">
    <property type="component" value="Chromosome"/>
</dbReference>
<dbReference type="PANTHER" id="PTHR43267:SF3">
    <property type="entry name" value="THIF PROTEIN"/>
    <property type="match status" value="1"/>
</dbReference>
<dbReference type="GO" id="GO:0008641">
    <property type="term" value="F:ubiquitin-like modifier activating enzyme activity"/>
    <property type="evidence" value="ECO:0007669"/>
    <property type="project" value="InterPro"/>
</dbReference>
<protein>
    <submittedName>
        <fullName evidence="2">UBA/THIF-type NAD/FAD binding protein</fullName>
    </submittedName>
</protein>
<sequence length="180" mass="20098">MKIGIAGAGGIGSNVAVHLVRTGISELKIADFDIIEKSNLNRQFYFHHQIGASKVETLKKNLLDINPDGNFYVENIKLNRENMSDFFYDCDIVIEAFDKSKYKTMLIEEIYPLGKLIVSASGIAHWDLGNINIKEVMPNLFVVGDFEKGIENFKTYSPKVSIAAAIMANIALEKGGFYEK</sequence>
<dbReference type="SUPFAM" id="SSF69572">
    <property type="entry name" value="Activating enzymes of the ubiquitin-like proteins"/>
    <property type="match status" value="1"/>
</dbReference>
<dbReference type="InterPro" id="IPR035985">
    <property type="entry name" value="Ubiquitin-activating_enz"/>
</dbReference>
<dbReference type="AlphaFoldDB" id="E3H8I4"/>
<accession>E3H8I4</accession>
<dbReference type="STRING" id="572544.Ilyop_1185"/>
<feature type="domain" description="THIF-type NAD/FAD binding fold" evidence="1">
    <location>
        <begin position="2"/>
        <end position="124"/>
    </location>
</feature>
<dbReference type="GO" id="GO:0061504">
    <property type="term" value="P:cyclic threonylcarbamoyladenosine biosynthetic process"/>
    <property type="evidence" value="ECO:0007669"/>
    <property type="project" value="TreeGrafter"/>
</dbReference>
<reference evidence="2 3" key="1">
    <citation type="journal article" date="2010" name="Stand. Genomic Sci.">
        <title>Complete genome sequence of Ilyobacter polytropus type strain (CuHbu1).</title>
        <authorList>
            <person name="Sikorski J."/>
            <person name="Chertkov O."/>
            <person name="Lapidus A."/>
            <person name="Nolan M."/>
            <person name="Lucas S."/>
            <person name="Del Rio T.G."/>
            <person name="Tice H."/>
            <person name="Cheng J.F."/>
            <person name="Tapia R."/>
            <person name="Han C."/>
            <person name="Goodwin L."/>
            <person name="Pitluck S."/>
            <person name="Liolios K."/>
            <person name="Ivanova N."/>
            <person name="Mavromatis K."/>
            <person name="Mikhailova N."/>
            <person name="Pati A."/>
            <person name="Chen A."/>
            <person name="Palaniappan K."/>
            <person name="Land M."/>
            <person name="Hauser L."/>
            <person name="Chang Y.J."/>
            <person name="Jeffries C.D."/>
            <person name="Brambilla E."/>
            <person name="Yasawong M."/>
            <person name="Rohde M."/>
            <person name="Pukall R."/>
            <person name="Spring S."/>
            <person name="Goker M."/>
            <person name="Woyke T."/>
            <person name="Bristow J."/>
            <person name="Eisen J.A."/>
            <person name="Markowitz V."/>
            <person name="Hugenholtz P."/>
            <person name="Kyrpides N.C."/>
            <person name="Klenk H.P."/>
        </authorList>
    </citation>
    <scope>NUCLEOTIDE SEQUENCE [LARGE SCALE GENOMIC DNA]</scope>
    <source>
        <strain evidence="3">ATCC 51220 / DSM 2926 / LMG 16218 / CuHBu1</strain>
    </source>
</reference>
<name>E3H8I4_ILYPC</name>
<dbReference type="Pfam" id="PF00899">
    <property type="entry name" value="ThiF"/>
    <property type="match status" value="1"/>
</dbReference>
<dbReference type="HOGENOM" id="CLU_013325_10_4_0"/>
<evidence type="ECO:0000259" key="1">
    <source>
        <dbReference type="Pfam" id="PF00899"/>
    </source>
</evidence>
<dbReference type="OrthoDB" id="9804286at2"/>
<gene>
    <name evidence="2" type="ordered locus">Ilyop_1185</name>
</gene>
<dbReference type="InterPro" id="IPR000594">
    <property type="entry name" value="ThiF_NAD_FAD-bd"/>
</dbReference>
<evidence type="ECO:0000313" key="3">
    <source>
        <dbReference type="Proteomes" id="UP000006875"/>
    </source>
</evidence>
<organism evidence="2 3">
    <name type="scientific">Ilyobacter polytropus (strain ATCC 51220 / DSM 2926 / LMG 16218 / CuHBu1)</name>
    <dbReference type="NCBI Taxonomy" id="572544"/>
    <lineage>
        <taxon>Bacteria</taxon>
        <taxon>Fusobacteriati</taxon>
        <taxon>Fusobacteriota</taxon>
        <taxon>Fusobacteriia</taxon>
        <taxon>Fusobacteriales</taxon>
        <taxon>Fusobacteriaceae</taxon>
        <taxon>Ilyobacter</taxon>
    </lineage>
</organism>
<dbReference type="Gene3D" id="3.40.50.720">
    <property type="entry name" value="NAD(P)-binding Rossmann-like Domain"/>
    <property type="match status" value="1"/>
</dbReference>
<proteinExistence type="predicted"/>